<feature type="non-terminal residue" evidence="1">
    <location>
        <position position="64"/>
    </location>
</feature>
<protein>
    <submittedName>
        <fullName evidence="1">Uncharacterized protein</fullName>
    </submittedName>
</protein>
<reference evidence="1 2" key="1">
    <citation type="submission" date="2023-05" db="EMBL/GenBank/DDBJ databases">
        <title>B98-5 Cell Line De Novo Hybrid Assembly: An Optical Mapping Approach.</title>
        <authorList>
            <person name="Kananen K."/>
            <person name="Auerbach J.A."/>
            <person name="Kautto E."/>
            <person name="Blachly J.S."/>
        </authorList>
    </citation>
    <scope>NUCLEOTIDE SEQUENCE [LARGE SCALE GENOMIC DNA]</scope>
    <source>
        <strain evidence="1">B95-8</strain>
        <tissue evidence="1">Cell line</tissue>
    </source>
</reference>
<keyword evidence="2" id="KW-1185">Reference proteome</keyword>
<evidence type="ECO:0000313" key="2">
    <source>
        <dbReference type="Proteomes" id="UP001266305"/>
    </source>
</evidence>
<gene>
    <name evidence="1" type="ORF">P7K49_025964</name>
</gene>
<organism evidence="1 2">
    <name type="scientific">Saguinus oedipus</name>
    <name type="common">Cotton-top tamarin</name>
    <name type="synonym">Oedipomidas oedipus</name>
    <dbReference type="NCBI Taxonomy" id="9490"/>
    <lineage>
        <taxon>Eukaryota</taxon>
        <taxon>Metazoa</taxon>
        <taxon>Chordata</taxon>
        <taxon>Craniata</taxon>
        <taxon>Vertebrata</taxon>
        <taxon>Euteleostomi</taxon>
        <taxon>Mammalia</taxon>
        <taxon>Eutheria</taxon>
        <taxon>Euarchontoglires</taxon>
        <taxon>Primates</taxon>
        <taxon>Haplorrhini</taxon>
        <taxon>Platyrrhini</taxon>
        <taxon>Cebidae</taxon>
        <taxon>Callitrichinae</taxon>
        <taxon>Saguinus</taxon>
    </lineage>
</organism>
<dbReference type="EMBL" id="JASSZA010000012">
    <property type="protein sequence ID" value="KAK2096930.1"/>
    <property type="molecule type" value="Genomic_DNA"/>
</dbReference>
<evidence type="ECO:0000313" key="1">
    <source>
        <dbReference type="EMBL" id="KAK2096930.1"/>
    </source>
</evidence>
<dbReference type="Proteomes" id="UP001266305">
    <property type="component" value="Unassembled WGS sequence"/>
</dbReference>
<sequence length="64" mass="7287">VQRKLKDQLSPAARVMWPTEGRFLAVLETVLQSSDGVKDKCLCALKGNWYIWEELSLLQLLISP</sequence>
<proteinExistence type="predicted"/>
<accession>A0ABQ9UJI7</accession>
<feature type="non-terminal residue" evidence="1">
    <location>
        <position position="1"/>
    </location>
</feature>
<name>A0ABQ9UJI7_SAGOE</name>
<comment type="caution">
    <text evidence="1">The sequence shown here is derived from an EMBL/GenBank/DDBJ whole genome shotgun (WGS) entry which is preliminary data.</text>
</comment>